<comment type="catalytic activity">
    <reaction evidence="1 7">
        <text>L-glutamate = D-glutamate</text>
        <dbReference type="Rhea" id="RHEA:12813"/>
        <dbReference type="ChEBI" id="CHEBI:29985"/>
        <dbReference type="ChEBI" id="CHEBI:29986"/>
        <dbReference type="EC" id="5.1.1.3"/>
    </reaction>
</comment>
<evidence type="ECO:0000256" key="4">
    <source>
        <dbReference type="ARBA" id="ARBA00022984"/>
    </source>
</evidence>
<feature type="binding site" evidence="7">
    <location>
        <begin position="83"/>
        <end position="84"/>
    </location>
    <ligand>
        <name>substrate</name>
    </ligand>
</feature>
<dbReference type="EMBL" id="CADCVR010000018">
    <property type="protein sequence ID" value="CAA9477972.1"/>
    <property type="molecule type" value="Genomic_DNA"/>
</dbReference>
<sequence length="309" mass="32947">MVVVAAQAHPRDRPIAVFDSGVGGLTVLHELLVRLPTENFVYLADTERFPYGARPREELERFSLEIGEELLRHRAKLLVVACNSATAAALPALQARMMQTTLGVDVIGVVHPGGVHAVAATRNGRVGVLATPATVASGAYLEAVAAADPHVAVTQVACPELAPLIEEGFPYDARVVETVRTYVAPLREAGVDTVVLGCTHYPLVRPMLQRMLGPDVTIIASGAPLARQVSHVLGARGLASRRTEEGEYSFLCTGEPESFRALGTRFLQMPLGTVARIRLDPGVPADPGAARRREAPRAGAVRPSEVPTR</sequence>
<keyword evidence="3 7" id="KW-0133">Cell shape</keyword>
<dbReference type="SUPFAM" id="SSF53681">
    <property type="entry name" value="Aspartate/glutamate racemase"/>
    <property type="match status" value="2"/>
</dbReference>
<comment type="function">
    <text evidence="7">Provides the (R)-glutamate required for cell wall biosynthesis.</text>
</comment>
<feature type="active site" description="Proton donor/acceptor" evidence="7">
    <location>
        <position position="82"/>
    </location>
</feature>
<feature type="region of interest" description="Disordered" evidence="8">
    <location>
        <begin position="282"/>
        <end position="309"/>
    </location>
</feature>
<dbReference type="InterPro" id="IPR015942">
    <property type="entry name" value="Asp/Glu/hydantoin_racemase"/>
</dbReference>
<keyword evidence="5 7" id="KW-0413">Isomerase</keyword>
<feature type="binding site" evidence="7">
    <location>
        <begin position="51"/>
        <end position="52"/>
    </location>
    <ligand>
        <name>substrate</name>
    </ligand>
</feature>
<evidence type="ECO:0000256" key="5">
    <source>
        <dbReference type="ARBA" id="ARBA00023235"/>
    </source>
</evidence>
<comment type="similarity">
    <text evidence="7">Belongs to the aspartate/glutamate racemases family.</text>
</comment>
<protein>
    <recommendedName>
        <fullName evidence="2 7">Glutamate racemase</fullName>
        <ecNumber evidence="2 7">5.1.1.3</ecNumber>
    </recommendedName>
</protein>
<name>A0A6J4RSE1_9ACTN</name>
<comment type="pathway">
    <text evidence="7">Cell wall biogenesis; peptidoglycan biosynthesis.</text>
</comment>
<dbReference type="Gene3D" id="3.40.50.1860">
    <property type="match status" value="2"/>
</dbReference>
<accession>A0A6J4RSE1</accession>
<dbReference type="InterPro" id="IPR001920">
    <property type="entry name" value="Asp/Glu_race"/>
</dbReference>
<feature type="active site" description="Proton donor/acceptor" evidence="7">
    <location>
        <position position="198"/>
    </location>
</feature>
<dbReference type="PANTHER" id="PTHR21198">
    <property type="entry name" value="GLUTAMATE RACEMASE"/>
    <property type="match status" value="1"/>
</dbReference>
<keyword evidence="4 7" id="KW-0573">Peptidoglycan synthesis</keyword>
<feature type="binding site" evidence="7">
    <location>
        <begin position="199"/>
        <end position="200"/>
    </location>
    <ligand>
        <name>substrate</name>
    </ligand>
</feature>
<evidence type="ECO:0000256" key="7">
    <source>
        <dbReference type="HAMAP-Rule" id="MF_00258"/>
    </source>
</evidence>
<dbReference type="EC" id="5.1.1.3" evidence="2 7"/>
<proteinExistence type="inferred from homology"/>
<evidence type="ECO:0000256" key="2">
    <source>
        <dbReference type="ARBA" id="ARBA00013090"/>
    </source>
</evidence>
<dbReference type="InterPro" id="IPR018187">
    <property type="entry name" value="Asp/Glu_racemase_AS_1"/>
</dbReference>
<dbReference type="PROSITE" id="PS00923">
    <property type="entry name" value="ASP_GLU_RACEMASE_1"/>
    <property type="match status" value="1"/>
</dbReference>
<organism evidence="9">
    <name type="scientific">uncultured Solirubrobacteraceae bacterium</name>
    <dbReference type="NCBI Taxonomy" id="1162706"/>
    <lineage>
        <taxon>Bacteria</taxon>
        <taxon>Bacillati</taxon>
        <taxon>Actinomycetota</taxon>
        <taxon>Thermoleophilia</taxon>
        <taxon>Solirubrobacterales</taxon>
        <taxon>Solirubrobacteraceae</taxon>
        <taxon>environmental samples</taxon>
    </lineage>
</organism>
<dbReference type="GO" id="GO:0008881">
    <property type="term" value="F:glutamate racemase activity"/>
    <property type="evidence" value="ECO:0007669"/>
    <property type="project" value="UniProtKB-UniRule"/>
</dbReference>
<feature type="binding site" evidence="7">
    <location>
        <begin position="19"/>
        <end position="20"/>
    </location>
    <ligand>
        <name>substrate</name>
    </ligand>
</feature>
<evidence type="ECO:0000256" key="3">
    <source>
        <dbReference type="ARBA" id="ARBA00022960"/>
    </source>
</evidence>
<evidence type="ECO:0000256" key="6">
    <source>
        <dbReference type="ARBA" id="ARBA00023316"/>
    </source>
</evidence>
<evidence type="ECO:0000313" key="9">
    <source>
        <dbReference type="EMBL" id="CAA9477972.1"/>
    </source>
</evidence>
<dbReference type="NCBIfam" id="TIGR00067">
    <property type="entry name" value="glut_race"/>
    <property type="match status" value="1"/>
</dbReference>
<evidence type="ECO:0000256" key="1">
    <source>
        <dbReference type="ARBA" id="ARBA00001602"/>
    </source>
</evidence>
<dbReference type="PANTHER" id="PTHR21198:SF2">
    <property type="entry name" value="GLUTAMATE RACEMASE"/>
    <property type="match status" value="1"/>
</dbReference>
<dbReference type="GO" id="GO:0008360">
    <property type="term" value="P:regulation of cell shape"/>
    <property type="evidence" value="ECO:0007669"/>
    <property type="project" value="UniProtKB-KW"/>
</dbReference>
<dbReference type="FunFam" id="3.40.50.1860:FF:000001">
    <property type="entry name" value="Glutamate racemase"/>
    <property type="match status" value="1"/>
</dbReference>
<reference evidence="9" key="1">
    <citation type="submission" date="2020-02" db="EMBL/GenBank/DDBJ databases">
        <authorList>
            <person name="Meier V. D."/>
        </authorList>
    </citation>
    <scope>NUCLEOTIDE SEQUENCE</scope>
    <source>
        <strain evidence="9">AVDCRST_MAG53</strain>
    </source>
</reference>
<gene>
    <name evidence="7" type="primary">murI</name>
    <name evidence="9" type="ORF">AVDCRST_MAG53-460</name>
</gene>
<dbReference type="InterPro" id="IPR033134">
    <property type="entry name" value="Asp/Glu_racemase_AS_2"/>
</dbReference>
<dbReference type="GO" id="GO:0009252">
    <property type="term" value="P:peptidoglycan biosynthetic process"/>
    <property type="evidence" value="ECO:0007669"/>
    <property type="project" value="UniProtKB-UniRule"/>
</dbReference>
<keyword evidence="6 7" id="KW-0961">Cell wall biogenesis/degradation</keyword>
<dbReference type="InterPro" id="IPR004391">
    <property type="entry name" value="Glu_race"/>
</dbReference>
<dbReference type="PROSITE" id="PS00924">
    <property type="entry name" value="ASP_GLU_RACEMASE_2"/>
    <property type="match status" value="1"/>
</dbReference>
<dbReference type="Pfam" id="PF01177">
    <property type="entry name" value="Asp_Glu_race"/>
    <property type="match status" value="1"/>
</dbReference>
<dbReference type="GO" id="GO:0071555">
    <property type="term" value="P:cell wall organization"/>
    <property type="evidence" value="ECO:0007669"/>
    <property type="project" value="UniProtKB-KW"/>
</dbReference>
<dbReference type="HAMAP" id="MF_00258">
    <property type="entry name" value="Glu_racemase"/>
    <property type="match status" value="1"/>
</dbReference>
<dbReference type="AlphaFoldDB" id="A0A6J4RSE1"/>
<evidence type="ECO:0000256" key="8">
    <source>
        <dbReference type="SAM" id="MobiDB-lite"/>
    </source>
</evidence>
<dbReference type="UniPathway" id="UPA00219"/>